<dbReference type="InterPro" id="IPR020845">
    <property type="entry name" value="AMP-binding_CS"/>
</dbReference>
<evidence type="ECO:0000256" key="1">
    <source>
        <dbReference type="ARBA" id="ARBA00006432"/>
    </source>
</evidence>
<evidence type="ECO:0000259" key="6">
    <source>
        <dbReference type="Pfam" id="PF13193"/>
    </source>
</evidence>
<accession>A0A9E7R106</accession>
<dbReference type="Gene3D" id="3.40.50.12780">
    <property type="entry name" value="N-terminal domain of ligase-like"/>
    <property type="match status" value="1"/>
</dbReference>
<evidence type="ECO:0000256" key="2">
    <source>
        <dbReference type="ARBA" id="ARBA00022598"/>
    </source>
</evidence>
<dbReference type="GO" id="GO:0004321">
    <property type="term" value="F:fatty-acyl-CoA synthase activity"/>
    <property type="evidence" value="ECO:0007669"/>
    <property type="project" value="TreeGrafter"/>
</dbReference>
<dbReference type="InterPro" id="IPR000873">
    <property type="entry name" value="AMP-dep_synth/lig_dom"/>
</dbReference>
<keyword evidence="2" id="KW-0436">Ligase</keyword>
<evidence type="ECO:0000256" key="3">
    <source>
        <dbReference type="ARBA" id="ARBA00022741"/>
    </source>
</evidence>
<comment type="similarity">
    <text evidence="1">Belongs to the ATP-dependent AMP-binding enzyme family.</text>
</comment>
<dbReference type="GO" id="GO:0006633">
    <property type="term" value="P:fatty acid biosynthetic process"/>
    <property type="evidence" value="ECO:0007669"/>
    <property type="project" value="TreeGrafter"/>
</dbReference>
<protein>
    <submittedName>
        <fullName evidence="7">AMP-binding protein</fullName>
    </submittedName>
</protein>
<dbReference type="EMBL" id="CP104003">
    <property type="protein sequence ID" value="UWM53542.1"/>
    <property type="molecule type" value="Genomic_DNA"/>
</dbReference>
<dbReference type="PROSITE" id="PS00455">
    <property type="entry name" value="AMP_BINDING"/>
    <property type="match status" value="1"/>
</dbReference>
<dbReference type="GO" id="GO:0005524">
    <property type="term" value="F:ATP binding"/>
    <property type="evidence" value="ECO:0007669"/>
    <property type="project" value="UniProtKB-KW"/>
</dbReference>
<sequence>MATEQPRPRADVDPRIETYRFHEREWEGYEELYEAFEWEVPERFDAATYCCDRWAEADPDRGAIVALAADGESTRTYTYGDLQTLSNRLANYLAGEGIGPGDRVAVSGAQKAEFVAAHLAAWKLGAVTVPLSLLFGPEGLGYRLRDSGTRAFVADRAALEALREVRDDGAAPDLETVLTVDGRSRGDETGFHYAIAGESRRFESRAVGADDPAALLYTSGTTGPPKGTLHAHRFLLGALVVYLTVGWNMEPSTDQPMYSPVEWSWVATMYVGLLSSLYHGGAIVADANPDFDPERTLDVVERFDVGSVAGPTTVYRMLMGVDDVDRWDLSSLSVAVQGGEALDQDVVEWLEAVAGDVAVHEAYGQTELGVFVGDCEALGIGHQPGRMGRALPGSEVAVVDPERPERVDDGEVGELAVRYEENPMAFLEYWNEPEKTAAVRDDGWHRTSDLGRRHSDGSFEFHSRKDDVIVTSGYRVGPDEVEETLTGHPAVAVAGVIGVPHAERGEVAKAFVVPSEGHTPDEVLREELQDHVKHRLAKYEYPRELEFVEALPRTTTGKVRRQGLREREGV</sequence>
<feature type="domain" description="AMP-dependent synthetase/ligase" evidence="5">
    <location>
        <begin position="52"/>
        <end position="419"/>
    </location>
</feature>
<dbReference type="PANTHER" id="PTHR43605:SF10">
    <property type="entry name" value="ACYL-COA SYNTHETASE MEDIUM CHAIN FAMILY MEMBER 3"/>
    <property type="match status" value="1"/>
</dbReference>
<proteinExistence type="inferred from homology"/>
<dbReference type="PANTHER" id="PTHR43605">
    <property type="entry name" value="ACYL-COENZYME A SYNTHETASE"/>
    <property type="match status" value="1"/>
</dbReference>
<dbReference type="InterPro" id="IPR051087">
    <property type="entry name" value="Mitochondrial_ACSM"/>
</dbReference>
<dbReference type="Pfam" id="PF00501">
    <property type="entry name" value="AMP-binding"/>
    <property type="match status" value="1"/>
</dbReference>
<dbReference type="InterPro" id="IPR042099">
    <property type="entry name" value="ANL_N_sf"/>
</dbReference>
<dbReference type="Proteomes" id="UP001057580">
    <property type="component" value="Chromosome"/>
</dbReference>
<dbReference type="KEGG" id="ssai:N0B31_15520"/>
<dbReference type="GeneID" id="74943860"/>
<dbReference type="GO" id="GO:0015645">
    <property type="term" value="F:fatty acid ligase activity"/>
    <property type="evidence" value="ECO:0007669"/>
    <property type="project" value="TreeGrafter"/>
</dbReference>
<dbReference type="SUPFAM" id="SSF56801">
    <property type="entry name" value="Acetyl-CoA synthetase-like"/>
    <property type="match status" value="1"/>
</dbReference>
<dbReference type="GO" id="GO:0006637">
    <property type="term" value="P:acyl-CoA metabolic process"/>
    <property type="evidence" value="ECO:0007669"/>
    <property type="project" value="TreeGrafter"/>
</dbReference>
<reference evidence="7" key="1">
    <citation type="submission" date="2022-09" db="EMBL/GenBank/DDBJ databases">
        <title>Diverse halophilic archaea isolated from saline environments.</title>
        <authorList>
            <person name="Cui H.-L."/>
        </authorList>
    </citation>
    <scope>NUCLEOTIDE SEQUENCE</scope>
    <source>
        <strain evidence="7">ZS-35-S2</strain>
    </source>
</reference>
<organism evidence="7 8">
    <name type="scientific">Salinirubellus salinus</name>
    <dbReference type="NCBI Taxonomy" id="1364945"/>
    <lineage>
        <taxon>Archaea</taxon>
        <taxon>Methanobacteriati</taxon>
        <taxon>Methanobacteriota</taxon>
        <taxon>Stenosarchaea group</taxon>
        <taxon>Halobacteria</taxon>
        <taxon>Halobacteriales</taxon>
        <taxon>Natronomonadaceae</taxon>
        <taxon>Salinirubellus</taxon>
    </lineage>
</organism>
<evidence type="ECO:0000313" key="7">
    <source>
        <dbReference type="EMBL" id="UWM53542.1"/>
    </source>
</evidence>
<evidence type="ECO:0000256" key="4">
    <source>
        <dbReference type="ARBA" id="ARBA00022840"/>
    </source>
</evidence>
<keyword evidence="3" id="KW-0547">Nucleotide-binding</keyword>
<gene>
    <name evidence="7" type="ORF">N0B31_15520</name>
</gene>
<dbReference type="InterPro" id="IPR025110">
    <property type="entry name" value="AMP-bd_C"/>
</dbReference>
<keyword evidence="4" id="KW-0067">ATP-binding</keyword>
<dbReference type="Pfam" id="PF13193">
    <property type="entry name" value="AMP-binding_C"/>
    <property type="match status" value="1"/>
</dbReference>
<evidence type="ECO:0000259" key="5">
    <source>
        <dbReference type="Pfam" id="PF00501"/>
    </source>
</evidence>
<dbReference type="InterPro" id="IPR045851">
    <property type="entry name" value="AMP-bd_C_sf"/>
</dbReference>
<evidence type="ECO:0000313" key="8">
    <source>
        <dbReference type="Proteomes" id="UP001057580"/>
    </source>
</evidence>
<dbReference type="RefSeq" id="WP_260592536.1">
    <property type="nucleotide sequence ID" value="NZ_CP104003.1"/>
</dbReference>
<keyword evidence="8" id="KW-1185">Reference proteome</keyword>
<dbReference type="AlphaFoldDB" id="A0A9E7R106"/>
<dbReference type="Gene3D" id="3.30.300.30">
    <property type="match status" value="1"/>
</dbReference>
<dbReference type="GO" id="GO:0016405">
    <property type="term" value="F:CoA-ligase activity"/>
    <property type="evidence" value="ECO:0007669"/>
    <property type="project" value="UniProtKB-ARBA"/>
</dbReference>
<feature type="domain" description="AMP-binding enzyme C-terminal" evidence="6">
    <location>
        <begin position="480"/>
        <end position="558"/>
    </location>
</feature>
<name>A0A9E7R106_9EURY</name>